<accession>A0A067CBH3</accession>
<dbReference type="EMBL" id="KK583248">
    <property type="protein sequence ID" value="KDO23886.1"/>
    <property type="molecule type" value="Genomic_DNA"/>
</dbReference>
<name>A0A067CBH3_SAPPC</name>
<dbReference type="KEGG" id="spar:SPRG_10031"/>
<organism evidence="2 3">
    <name type="scientific">Saprolegnia parasitica (strain CBS 223.65)</name>
    <dbReference type="NCBI Taxonomy" id="695850"/>
    <lineage>
        <taxon>Eukaryota</taxon>
        <taxon>Sar</taxon>
        <taxon>Stramenopiles</taxon>
        <taxon>Oomycota</taxon>
        <taxon>Saprolegniomycetes</taxon>
        <taxon>Saprolegniales</taxon>
        <taxon>Saprolegniaceae</taxon>
        <taxon>Saprolegnia</taxon>
    </lineage>
</organism>
<protein>
    <submittedName>
        <fullName evidence="2">Uncharacterized protein</fullName>
    </submittedName>
</protein>
<keyword evidence="3" id="KW-1185">Reference proteome</keyword>
<feature type="transmembrane region" description="Helical" evidence="1">
    <location>
        <begin position="28"/>
        <end position="50"/>
    </location>
</feature>
<evidence type="ECO:0000313" key="2">
    <source>
        <dbReference type="EMBL" id="KDO23886.1"/>
    </source>
</evidence>
<dbReference type="AlphaFoldDB" id="A0A067CBH3"/>
<sequence>MSNDPMDLARFSAGGAIAWRIDVLEVSYMTQLIVNWGLMAIPFPFMYLVVRKLSN</sequence>
<dbReference type="Proteomes" id="UP000030745">
    <property type="component" value="Unassembled WGS sequence"/>
</dbReference>
<proteinExistence type="predicted"/>
<dbReference type="GeneID" id="24132165"/>
<keyword evidence="1" id="KW-0472">Membrane</keyword>
<reference evidence="2 3" key="1">
    <citation type="journal article" date="2013" name="PLoS Genet.">
        <title>Distinctive expansion of potential virulence genes in the genome of the oomycete fish pathogen Saprolegnia parasitica.</title>
        <authorList>
            <person name="Jiang R.H."/>
            <person name="de Bruijn I."/>
            <person name="Haas B.J."/>
            <person name="Belmonte R."/>
            <person name="Lobach L."/>
            <person name="Christie J."/>
            <person name="van den Ackerveken G."/>
            <person name="Bottin A."/>
            <person name="Bulone V."/>
            <person name="Diaz-Moreno S.M."/>
            <person name="Dumas B."/>
            <person name="Fan L."/>
            <person name="Gaulin E."/>
            <person name="Govers F."/>
            <person name="Grenville-Briggs L.J."/>
            <person name="Horner N.R."/>
            <person name="Levin J.Z."/>
            <person name="Mammella M."/>
            <person name="Meijer H.J."/>
            <person name="Morris P."/>
            <person name="Nusbaum C."/>
            <person name="Oome S."/>
            <person name="Phillips A.J."/>
            <person name="van Rooyen D."/>
            <person name="Rzeszutek E."/>
            <person name="Saraiva M."/>
            <person name="Secombes C.J."/>
            <person name="Seidl M.F."/>
            <person name="Snel B."/>
            <person name="Stassen J.H."/>
            <person name="Sykes S."/>
            <person name="Tripathy S."/>
            <person name="van den Berg H."/>
            <person name="Vega-Arreguin J.C."/>
            <person name="Wawra S."/>
            <person name="Young S.K."/>
            <person name="Zeng Q."/>
            <person name="Dieguez-Uribeondo J."/>
            <person name="Russ C."/>
            <person name="Tyler B.M."/>
            <person name="van West P."/>
        </authorList>
    </citation>
    <scope>NUCLEOTIDE SEQUENCE [LARGE SCALE GENOMIC DNA]</scope>
    <source>
        <strain evidence="2 3">CBS 223.65</strain>
    </source>
</reference>
<dbReference type="RefSeq" id="XP_012205356.1">
    <property type="nucleotide sequence ID" value="XM_012349966.1"/>
</dbReference>
<evidence type="ECO:0000256" key="1">
    <source>
        <dbReference type="SAM" id="Phobius"/>
    </source>
</evidence>
<gene>
    <name evidence="2" type="ORF">SPRG_10031</name>
</gene>
<evidence type="ECO:0000313" key="3">
    <source>
        <dbReference type="Proteomes" id="UP000030745"/>
    </source>
</evidence>
<keyword evidence="1" id="KW-0812">Transmembrane</keyword>
<keyword evidence="1" id="KW-1133">Transmembrane helix</keyword>
<dbReference type="VEuPathDB" id="FungiDB:SPRG_10031"/>